<keyword evidence="1" id="KW-1133">Transmembrane helix</keyword>
<evidence type="ECO:0000313" key="3">
    <source>
        <dbReference type="Proteomes" id="UP000612362"/>
    </source>
</evidence>
<keyword evidence="1" id="KW-0472">Membrane</keyword>
<feature type="transmembrane region" description="Helical" evidence="1">
    <location>
        <begin position="7"/>
        <end position="26"/>
    </location>
</feature>
<gene>
    <name evidence="2" type="ORF">KSX_04110</name>
</gene>
<dbReference type="EMBL" id="BNJF01000001">
    <property type="protein sequence ID" value="GHO42248.1"/>
    <property type="molecule type" value="Genomic_DNA"/>
</dbReference>
<organism evidence="2 3">
    <name type="scientific">Ktedonospora formicarum</name>
    <dbReference type="NCBI Taxonomy" id="2778364"/>
    <lineage>
        <taxon>Bacteria</taxon>
        <taxon>Bacillati</taxon>
        <taxon>Chloroflexota</taxon>
        <taxon>Ktedonobacteria</taxon>
        <taxon>Ktedonobacterales</taxon>
        <taxon>Ktedonobacteraceae</taxon>
        <taxon>Ktedonospora</taxon>
    </lineage>
</organism>
<evidence type="ECO:0000256" key="1">
    <source>
        <dbReference type="SAM" id="Phobius"/>
    </source>
</evidence>
<feature type="transmembrane region" description="Helical" evidence="1">
    <location>
        <begin position="46"/>
        <end position="70"/>
    </location>
</feature>
<dbReference type="Proteomes" id="UP000612362">
    <property type="component" value="Unassembled WGS sequence"/>
</dbReference>
<accession>A0A8J3HWQ4</accession>
<reference evidence="2" key="1">
    <citation type="submission" date="2020-10" db="EMBL/GenBank/DDBJ databases">
        <title>Taxonomic study of unclassified bacteria belonging to the class Ktedonobacteria.</title>
        <authorList>
            <person name="Yabe S."/>
            <person name="Wang C.M."/>
            <person name="Zheng Y."/>
            <person name="Sakai Y."/>
            <person name="Cavaletti L."/>
            <person name="Monciardini P."/>
            <person name="Donadio S."/>
        </authorList>
    </citation>
    <scope>NUCLEOTIDE SEQUENCE</scope>
    <source>
        <strain evidence="2">SOSP1-1</strain>
    </source>
</reference>
<name>A0A8J3HWQ4_9CHLR</name>
<keyword evidence="1" id="KW-0812">Transmembrane</keyword>
<comment type="caution">
    <text evidence="2">The sequence shown here is derived from an EMBL/GenBank/DDBJ whole genome shotgun (WGS) entry which is preliminary data.</text>
</comment>
<protein>
    <submittedName>
        <fullName evidence="2">Uncharacterized protein</fullName>
    </submittedName>
</protein>
<evidence type="ECO:0000313" key="2">
    <source>
        <dbReference type="EMBL" id="GHO42248.1"/>
    </source>
</evidence>
<proteinExistence type="predicted"/>
<dbReference type="AlphaFoldDB" id="A0A8J3HWQ4"/>
<sequence length="79" mass="8909">MSWLWDISGWLWWILLLCTVILNLALKAWDDGIEGGREVILTPFLWVIRILASIGLLAILFIVPLLGGAVGRLVSRPKR</sequence>
<keyword evidence="3" id="KW-1185">Reference proteome</keyword>